<feature type="domain" description="Dynein heavy chain 3 AAA+ lid" evidence="4">
    <location>
        <begin position="376"/>
        <end position="468"/>
    </location>
</feature>
<dbReference type="InterPro" id="IPR027417">
    <property type="entry name" value="P-loop_NTPase"/>
</dbReference>
<dbReference type="InterPro" id="IPR024317">
    <property type="entry name" value="Dynein_heavy_chain_D4_dom"/>
</dbReference>
<dbReference type="GO" id="GO:0051959">
    <property type="term" value="F:dynein light intermediate chain binding"/>
    <property type="evidence" value="ECO:0007669"/>
    <property type="project" value="InterPro"/>
</dbReference>
<dbReference type="GO" id="GO:0045505">
    <property type="term" value="F:dynein intermediate chain binding"/>
    <property type="evidence" value="ECO:0007669"/>
    <property type="project" value="InterPro"/>
</dbReference>
<evidence type="ECO:0000259" key="2">
    <source>
        <dbReference type="Pfam" id="PF12780"/>
    </source>
</evidence>
<dbReference type="InterPro" id="IPR041589">
    <property type="entry name" value="DNAH3_AAA_lid_1"/>
</dbReference>
<dbReference type="Gene3D" id="1.20.920.30">
    <property type="match status" value="1"/>
</dbReference>
<dbReference type="Proteomes" id="UP000748531">
    <property type="component" value="Unassembled WGS sequence"/>
</dbReference>
<accession>A0A8J4WDA4</accession>
<evidence type="ECO:0000259" key="4">
    <source>
        <dbReference type="Pfam" id="PF17857"/>
    </source>
</evidence>
<dbReference type="InterPro" id="IPR041466">
    <property type="entry name" value="Dynein_AAA5_ext"/>
</dbReference>
<dbReference type="PANTHER" id="PTHR45703:SF8">
    <property type="entry name" value="DYNEINS HEAVY CHAIN"/>
    <property type="match status" value="1"/>
</dbReference>
<evidence type="ECO:0000259" key="3">
    <source>
        <dbReference type="Pfam" id="PF17852"/>
    </source>
</evidence>
<evidence type="ECO:0008006" key="7">
    <source>
        <dbReference type="Google" id="ProtNLM"/>
    </source>
</evidence>
<proteinExistence type="inferred from homology"/>
<sequence length="686" mass="78500">MSCPLLSLVVSASYVHSWLDERVRQKKTLSRTERPALSICFDKYVGPSLEVVRSKLKRVTPIPDIAHIEMLCYLLECLLDAQSASKDTREFTKENYEMLFVFCCVWAFGGSLFKDQLADYRVEFSRWWLNEFKQVKFPSTGGVFDFFWSLQTRKFESWNTRLTKCELDPEIPLDASLVPTVEVVRLRFFLDLLIEAGRPVMLVGSAGTGKSVIMQDKFSSLSDDFIVKNIPFNFYTTSMMLQEVLDKSLEKKAGINYGPPGQKRLIYFIDDLNMPEVDQYFTVQPHTLIRQHIDHGHFYDRQKLSLKRVQKTQYVAAMNPTAGSFTITPRLQRHFSVFALSFPDEAAVRTIYSTVIKQHFVRNSFPMVLVRAVDTLVDACLNAHNKITTVFLPTAVRFHYMFNLRDLTNIFQCMLFSQPETCNNLLSLVRLYRHEAMRVYTDKMIDVIDAELAMKHVTQAIATQFPEINTADITAEPVVYCSFNKGLNSERAYSPVASMEQVTKVVVDALNAYNDTFAVMNLVLFSDAVAHVMRICRILEMPRGSALLIGIGGSGKQSLSRLAAFMSGFEVSQIVLRKGYSLQDLRNHLAQLYLKASLKNMPFVFLMTDAQVSDERFLVCVNDFLASGEIANLFVDEEFDQIINSIRPEVKSCGLLDTVENCWQFFIDKTRKMLRVSSRNPYFVLN</sequence>
<dbReference type="OrthoDB" id="10251809at2759"/>
<dbReference type="AlphaFoldDB" id="A0A8J4WDA4"/>
<dbReference type="SUPFAM" id="SSF52540">
    <property type="entry name" value="P-loop containing nucleoside triphosphate hydrolases"/>
    <property type="match status" value="2"/>
</dbReference>
<dbReference type="FunFam" id="1.20.920.30:FF:000003">
    <property type="entry name" value="Dynein axonemal heavy chain 17"/>
    <property type="match status" value="1"/>
</dbReference>
<dbReference type="Gene3D" id="3.40.50.300">
    <property type="entry name" value="P-loop containing nucleotide triphosphate hydrolases"/>
    <property type="match status" value="1"/>
</dbReference>
<dbReference type="Pfam" id="PF17857">
    <property type="entry name" value="AAA_lid_1"/>
    <property type="match status" value="1"/>
</dbReference>
<name>A0A8J4WDA4_9TREM</name>
<feature type="domain" description="Dynein heavy chain AAA 5 extension" evidence="3">
    <location>
        <begin position="40"/>
        <end position="159"/>
    </location>
</feature>
<dbReference type="Gene3D" id="1.10.472.130">
    <property type="match status" value="1"/>
</dbReference>
<evidence type="ECO:0000313" key="6">
    <source>
        <dbReference type="Proteomes" id="UP000748531"/>
    </source>
</evidence>
<feature type="domain" description="Dynein heavy chain AAA module D4" evidence="2">
    <location>
        <begin position="520"/>
        <end position="676"/>
    </location>
</feature>
<reference evidence="5" key="1">
    <citation type="submission" date="2019-05" db="EMBL/GenBank/DDBJ databases">
        <title>Annotation for the trematode Paragonimus heterotremus.</title>
        <authorList>
            <person name="Choi Y.-J."/>
        </authorList>
    </citation>
    <scope>NUCLEOTIDE SEQUENCE</scope>
    <source>
        <strain evidence="5">LC</strain>
    </source>
</reference>
<evidence type="ECO:0000313" key="5">
    <source>
        <dbReference type="EMBL" id="KAF5395439.1"/>
    </source>
</evidence>
<dbReference type="GO" id="GO:0030286">
    <property type="term" value="C:dynein complex"/>
    <property type="evidence" value="ECO:0007669"/>
    <property type="project" value="InterPro"/>
</dbReference>
<evidence type="ECO:0000256" key="1">
    <source>
        <dbReference type="ARBA" id="ARBA00008887"/>
    </source>
</evidence>
<dbReference type="EMBL" id="LUCH01013152">
    <property type="protein sequence ID" value="KAF5395439.1"/>
    <property type="molecule type" value="Genomic_DNA"/>
</dbReference>
<comment type="caution">
    <text evidence="5">The sequence shown here is derived from an EMBL/GenBank/DDBJ whole genome shotgun (WGS) entry which is preliminary data.</text>
</comment>
<dbReference type="PANTHER" id="PTHR45703">
    <property type="entry name" value="DYNEIN HEAVY CHAIN"/>
    <property type="match status" value="1"/>
</dbReference>
<protein>
    <recommendedName>
        <fullName evidence="7">Dynein heavy chain</fullName>
    </recommendedName>
</protein>
<gene>
    <name evidence="5" type="ORF">PHET_10739</name>
</gene>
<dbReference type="InterPro" id="IPR026983">
    <property type="entry name" value="DHC"/>
</dbReference>
<dbReference type="GO" id="GO:0007018">
    <property type="term" value="P:microtubule-based movement"/>
    <property type="evidence" value="ECO:0007669"/>
    <property type="project" value="InterPro"/>
</dbReference>
<dbReference type="Pfam" id="PF12780">
    <property type="entry name" value="AAA_8"/>
    <property type="match status" value="1"/>
</dbReference>
<dbReference type="Pfam" id="PF17852">
    <property type="entry name" value="Dynein_AAA_lid"/>
    <property type="match status" value="1"/>
</dbReference>
<dbReference type="Pfam" id="PF12775">
    <property type="entry name" value="AAA_7"/>
    <property type="match status" value="1"/>
</dbReference>
<comment type="similarity">
    <text evidence="1">Belongs to the dynein heavy chain family.</text>
</comment>
<organism evidence="5 6">
    <name type="scientific">Paragonimus heterotremus</name>
    <dbReference type="NCBI Taxonomy" id="100268"/>
    <lineage>
        <taxon>Eukaryota</taxon>
        <taxon>Metazoa</taxon>
        <taxon>Spiralia</taxon>
        <taxon>Lophotrochozoa</taxon>
        <taxon>Platyhelminthes</taxon>
        <taxon>Trematoda</taxon>
        <taxon>Digenea</taxon>
        <taxon>Plagiorchiida</taxon>
        <taxon>Troglotremata</taxon>
        <taxon>Troglotrematidae</taxon>
        <taxon>Paragonimus</taxon>
    </lineage>
</organism>
<keyword evidence="6" id="KW-1185">Reference proteome</keyword>